<evidence type="ECO:0000259" key="2">
    <source>
        <dbReference type="PROSITE" id="PS50235"/>
    </source>
</evidence>
<dbReference type="SUPFAM" id="SSF54001">
    <property type="entry name" value="Cysteine proteinases"/>
    <property type="match status" value="1"/>
</dbReference>
<dbReference type="InterPro" id="IPR020845">
    <property type="entry name" value="AMP-binding_CS"/>
</dbReference>
<gene>
    <name evidence="3" type="primary">Mo06449</name>
    <name evidence="3" type="ORF">E5Q_06449</name>
</gene>
<dbReference type="InterPro" id="IPR045851">
    <property type="entry name" value="AMP-bd_C_sf"/>
</dbReference>
<dbReference type="GO" id="GO:0016405">
    <property type="term" value="F:CoA-ligase activity"/>
    <property type="evidence" value="ECO:0007669"/>
    <property type="project" value="TreeGrafter"/>
</dbReference>
<dbReference type="InterPro" id="IPR025110">
    <property type="entry name" value="AMP-bd_C"/>
</dbReference>
<dbReference type="PANTHER" id="PTHR24096:SF295">
    <property type="entry name" value="ACETYL-COA SYNTHETASE-LIKE PROTEIN"/>
    <property type="match status" value="1"/>
</dbReference>
<dbReference type="InterPro" id="IPR038765">
    <property type="entry name" value="Papain-like_cys_pep_sf"/>
</dbReference>
<feature type="compositionally biased region" description="Low complexity" evidence="1">
    <location>
        <begin position="49"/>
        <end position="59"/>
    </location>
</feature>
<feature type="region of interest" description="Disordered" evidence="1">
    <location>
        <begin position="664"/>
        <end position="711"/>
    </location>
</feature>
<dbReference type="PROSITE" id="PS00455">
    <property type="entry name" value="AMP_BINDING"/>
    <property type="match status" value="1"/>
</dbReference>
<feature type="compositionally biased region" description="Low complexity" evidence="1">
    <location>
        <begin position="117"/>
        <end position="138"/>
    </location>
</feature>
<dbReference type="Pfam" id="PF00443">
    <property type="entry name" value="UCH"/>
    <property type="match status" value="1"/>
</dbReference>
<sequence>MGVLGTRKVPPFLPPDKASETTETLLSSRPISPPSASPSSRRRSLDVTSGLSPPSSSSHLPRRHSRSSGHTTSHHSSSSGTQHRSTSNAVRKSGSPERSHAAVLPVPSLADKPKQRGSSGSSGTGTSASAIASPSATGVRQPGLVNLGNSCFLNCTIQSLSATDPLEQILGHEGLTTLVKAVDLAATSDAVTPEGTVPDRIPGAINSPSLYCLAESETQAQQTLPLTRSLHHLLTQIWSASTASSSSRTKTISPNRLLRELAKKRDEFDGNEQQDAHELLRVLLDTVRMEEADLIKQLRPPPAALKRSRRRRGTVHANAGPPVISSEYVANASGSEADSEASSSDSDSESPSTAAILPPPQALSAYPYYSFIDRLFCGRWASTIVCEVCLHASTIHEDFLDISVPMKTEADARLRRRDRIRQLLGRSANSGSEKDKSPAITYSETEASGGEDTLLSQPDEDARVRRRKSLDPAMLNSKRHTWLKPSSANSASREPSPSRTEHQHHEKHRSRKAAPIPRPTREQSAYVKELLRDLPKTAILPLHGLRIAQPNGPAEVRAASSSNPGIHPGPKLSHIAKEQMHTGLYEALRQFTSVEVLEGDNAFQCRRCWKYLHGQAMTTRVPQTPKAVERYAPQPGMQEAKSGMINVSDSRRSSVASTGLYAPVNESTHSLSDGEVSGAEGDVEDAASAPVSEVSSPSFGPTRMLTKASSSSLTDSDRRALASATAISFAPEKALTTPRPERFVLRRAWKRYLIATLPLVLCLHVKRFRQSGKSSVFGSAFSNLKKVDDMITFPEYLDMSVFMFPKQTVSDDKQIYRLYAVIEHIGTLGGGHYVAHVCRADGEKRRWFHCSDEDVRPTDISKLNAHDHFGSGHCQSLASGPQVHQRQLLAKSRSCIWMHQDMTCESHALLSATLTVNRISREEPSCQPSDRRARTSLLPVIRSARSEISSSRLLRRLALCAASLTHGAMSLITTYSPSSIAFTPSASNICDYIFSSPFTSAPVSSQHVAMKDAISGEALTRGELRRRAQVFAFNLAQSVDATRGEEILVLVHSPNSSEYAIVQLACWSLGFTLTAAPAQSTVLELAEMLHRCTPTIIFSTESQLVQDAVDIWRFKHRKHLPSQQIRLQGLYVAGMPTALGVKSWDSLHDPPQGGYKAPARKAYGPACILWSSGTSGRSKQIVHTHQSIIAAIKASCQRASRSPNQSWLALAPFSHAFGMVSCELVALTLGITLVLPGPFAPQQLLDVIRSHRIKTLHVAPVIVAMLANSSWIKPSDLAYTKRICSGGAPLSAHLARKMWDKYRIIVDLDYGSSETLPVAGNVSSRWSEAEASLGSVGKPVPDCEVIIDDDEMTGQGEILVKSLSVMNGYRGTDTVEPFTHDGYFRTGDLGRFDEHGNLYIISRLKDMIKVRSFQVSPTELEEIAMSVQGVAEVAVAGIWVDSLSTQLPRAFIVPAESVSIEEHRSLALAVIQTLGTRVARYKQLDAGVVLCDALPRNHNGKIMKQDLARHFASNEVITTPEQANRLLRQGAKL</sequence>
<evidence type="ECO:0000313" key="4">
    <source>
        <dbReference type="Proteomes" id="UP000009131"/>
    </source>
</evidence>
<dbReference type="InterPro" id="IPR028889">
    <property type="entry name" value="USP"/>
</dbReference>
<dbReference type="eggNOG" id="KOG1176">
    <property type="taxonomic scope" value="Eukaryota"/>
</dbReference>
<dbReference type="Proteomes" id="UP000009131">
    <property type="component" value="Unassembled WGS sequence"/>
</dbReference>
<dbReference type="InParanoid" id="G7EA86"/>
<protein>
    <recommendedName>
        <fullName evidence="2">USP domain-containing protein</fullName>
    </recommendedName>
</protein>
<evidence type="ECO:0000313" key="3">
    <source>
        <dbReference type="EMBL" id="GAA99746.1"/>
    </source>
</evidence>
<keyword evidence="4" id="KW-1185">Reference proteome</keyword>
<reference evidence="3 4" key="2">
    <citation type="journal article" date="2012" name="Open Biol.">
        <title>Characteristics of nucleosomes and linker DNA regions on the genome of the basidiomycete Mixia osmundae revealed by mono- and dinucleosome mapping.</title>
        <authorList>
            <person name="Nishida H."/>
            <person name="Kondo S."/>
            <person name="Matsumoto T."/>
            <person name="Suzuki Y."/>
            <person name="Yoshikawa H."/>
            <person name="Taylor T.D."/>
            <person name="Sugiyama J."/>
        </authorList>
    </citation>
    <scope>NUCLEOTIDE SEQUENCE [LARGE SCALE GENOMIC DNA]</scope>
    <source>
        <strain evidence="4">CBS 9802 / IAM 14324 / JCM 22182 / KY 12970</strain>
    </source>
</reference>
<dbReference type="Pfam" id="PF13193">
    <property type="entry name" value="AMP-binding_C"/>
    <property type="match status" value="1"/>
</dbReference>
<dbReference type="PROSITE" id="PS00973">
    <property type="entry name" value="USP_2"/>
    <property type="match status" value="1"/>
</dbReference>
<dbReference type="RefSeq" id="XP_014568033.1">
    <property type="nucleotide sequence ID" value="XM_014712547.1"/>
</dbReference>
<organism evidence="3 4">
    <name type="scientific">Mixia osmundae (strain CBS 9802 / IAM 14324 / JCM 22182 / KY 12970)</name>
    <dbReference type="NCBI Taxonomy" id="764103"/>
    <lineage>
        <taxon>Eukaryota</taxon>
        <taxon>Fungi</taxon>
        <taxon>Dikarya</taxon>
        <taxon>Basidiomycota</taxon>
        <taxon>Pucciniomycotina</taxon>
        <taxon>Mixiomycetes</taxon>
        <taxon>Mixiales</taxon>
        <taxon>Mixiaceae</taxon>
        <taxon>Mixia</taxon>
    </lineage>
</organism>
<dbReference type="EMBL" id="BABT02000233">
    <property type="protein sequence ID" value="GAA99746.1"/>
    <property type="molecule type" value="Genomic_DNA"/>
</dbReference>
<feature type="compositionally biased region" description="Low complexity" evidence="1">
    <location>
        <begin position="68"/>
        <end position="87"/>
    </location>
</feature>
<feature type="compositionally biased region" description="Polar residues" evidence="1">
    <location>
        <begin position="484"/>
        <end position="498"/>
    </location>
</feature>
<dbReference type="STRING" id="764103.G7EA86"/>
<dbReference type="InterPro" id="IPR001394">
    <property type="entry name" value="Peptidase_C19_UCH"/>
</dbReference>
<feature type="region of interest" description="Disordered" evidence="1">
    <location>
        <begin position="423"/>
        <end position="521"/>
    </location>
</feature>
<dbReference type="Gene3D" id="3.30.300.30">
    <property type="match status" value="1"/>
</dbReference>
<name>G7EA86_MIXOS</name>
<dbReference type="PROSITE" id="PS50235">
    <property type="entry name" value="USP_3"/>
    <property type="match status" value="1"/>
</dbReference>
<feature type="domain" description="USP" evidence="2">
    <location>
        <begin position="142"/>
        <end position="873"/>
    </location>
</feature>
<dbReference type="PROSITE" id="PS00972">
    <property type="entry name" value="USP_1"/>
    <property type="match status" value="1"/>
</dbReference>
<dbReference type="GO" id="GO:0019748">
    <property type="term" value="P:secondary metabolic process"/>
    <property type="evidence" value="ECO:0007669"/>
    <property type="project" value="TreeGrafter"/>
</dbReference>
<dbReference type="Pfam" id="PF00501">
    <property type="entry name" value="AMP-binding"/>
    <property type="match status" value="1"/>
</dbReference>
<dbReference type="SUPFAM" id="SSF56801">
    <property type="entry name" value="Acetyl-CoA synthetase-like"/>
    <property type="match status" value="1"/>
</dbReference>
<feature type="region of interest" description="Disordered" evidence="1">
    <location>
        <begin position="1"/>
        <end position="138"/>
    </location>
</feature>
<dbReference type="InterPro" id="IPR000873">
    <property type="entry name" value="AMP-dep_synth/lig_dom"/>
</dbReference>
<dbReference type="Gene3D" id="3.40.50.12780">
    <property type="entry name" value="N-terminal domain of ligase-like"/>
    <property type="match status" value="1"/>
</dbReference>
<reference evidence="3 4" key="1">
    <citation type="journal article" date="2011" name="J. Gen. Appl. Microbiol.">
        <title>Draft genome sequencing of the enigmatic basidiomycete Mixia osmundae.</title>
        <authorList>
            <person name="Nishida H."/>
            <person name="Nagatsuka Y."/>
            <person name="Sugiyama J."/>
        </authorList>
    </citation>
    <scope>NUCLEOTIDE SEQUENCE [LARGE SCALE GENOMIC DNA]</scope>
    <source>
        <strain evidence="4">CBS 9802 / IAM 14324 / JCM 22182 / KY 12970</strain>
    </source>
</reference>
<dbReference type="PANTHER" id="PTHR24096">
    <property type="entry name" value="LONG-CHAIN-FATTY-ACID--COA LIGASE"/>
    <property type="match status" value="1"/>
</dbReference>
<dbReference type="InterPro" id="IPR042099">
    <property type="entry name" value="ANL_N_sf"/>
</dbReference>
<dbReference type="HOGENOM" id="CLU_247157_0_0_1"/>
<proteinExistence type="predicted"/>
<dbReference type="GO" id="GO:0004843">
    <property type="term" value="F:cysteine-type deubiquitinase activity"/>
    <property type="evidence" value="ECO:0007669"/>
    <property type="project" value="InterPro"/>
</dbReference>
<feature type="compositionally biased region" description="Low complexity" evidence="1">
    <location>
        <begin position="330"/>
        <end position="355"/>
    </location>
</feature>
<dbReference type="InterPro" id="IPR018200">
    <property type="entry name" value="USP_CS"/>
</dbReference>
<evidence type="ECO:0000256" key="1">
    <source>
        <dbReference type="SAM" id="MobiDB-lite"/>
    </source>
</evidence>
<dbReference type="eggNOG" id="KOG1873">
    <property type="taxonomic scope" value="Eukaryota"/>
</dbReference>
<feature type="region of interest" description="Disordered" evidence="1">
    <location>
        <begin position="300"/>
        <end position="357"/>
    </location>
</feature>
<accession>G7EA86</accession>
<comment type="caution">
    <text evidence="3">The sequence shown here is derived from an EMBL/GenBank/DDBJ whole genome shotgun (WGS) entry which is preliminary data.</text>
</comment>
<dbReference type="GO" id="GO:0016579">
    <property type="term" value="P:protein deubiquitination"/>
    <property type="evidence" value="ECO:0007669"/>
    <property type="project" value="InterPro"/>
</dbReference>
<dbReference type="OrthoDB" id="420187at2759"/>
<dbReference type="Gene3D" id="3.90.70.10">
    <property type="entry name" value="Cysteine proteinases"/>
    <property type="match status" value="2"/>
</dbReference>
<feature type="compositionally biased region" description="Low complexity" evidence="1">
    <location>
        <begin position="686"/>
        <end position="698"/>
    </location>
</feature>